<dbReference type="InterPro" id="IPR027417">
    <property type="entry name" value="P-loop_NTPase"/>
</dbReference>
<evidence type="ECO:0000256" key="4">
    <source>
        <dbReference type="ARBA" id="ARBA00022692"/>
    </source>
</evidence>
<name>A0A1D6G4J7_MAIZE</name>
<dbReference type="GO" id="GO:0005743">
    <property type="term" value="C:mitochondrial inner membrane"/>
    <property type="evidence" value="ECO:0007669"/>
    <property type="project" value="UniProtKB-SubCell"/>
</dbReference>
<dbReference type="InterPro" id="IPR005336">
    <property type="entry name" value="MPC"/>
</dbReference>
<dbReference type="EMBL" id="CM000784">
    <property type="protein sequence ID" value="AQK98210.1"/>
    <property type="molecule type" value="Genomic_DNA"/>
</dbReference>
<keyword evidence="5 9" id="KW-0999">Mitochondrion inner membrane</keyword>
<organism evidence="10">
    <name type="scientific">Zea mays</name>
    <name type="common">Maize</name>
    <dbReference type="NCBI Taxonomy" id="4577"/>
    <lineage>
        <taxon>Eukaryota</taxon>
        <taxon>Viridiplantae</taxon>
        <taxon>Streptophyta</taxon>
        <taxon>Embryophyta</taxon>
        <taxon>Tracheophyta</taxon>
        <taxon>Spermatophyta</taxon>
        <taxon>Magnoliopsida</taxon>
        <taxon>Liliopsida</taxon>
        <taxon>Poales</taxon>
        <taxon>Poaceae</taxon>
        <taxon>PACMAD clade</taxon>
        <taxon>Panicoideae</taxon>
        <taxon>Andropogonodae</taxon>
        <taxon>Andropogoneae</taxon>
        <taxon>Tripsacinae</taxon>
        <taxon>Zea</taxon>
    </lineage>
</organism>
<keyword evidence="4" id="KW-0812">Transmembrane</keyword>
<keyword evidence="6" id="KW-1133">Transmembrane helix</keyword>
<dbReference type="Gene3D" id="3.40.50.300">
    <property type="entry name" value="P-loop containing nucleotide triphosphate hydrolases"/>
    <property type="match status" value="1"/>
</dbReference>
<evidence type="ECO:0000256" key="6">
    <source>
        <dbReference type="ARBA" id="ARBA00022989"/>
    </source>
</evidence>
<evidence type="ECO:0000313" key="10">
    <source>
        <dbReference type="EMBL" id="AQK98210.1"/>
    </source>
</evidence>
<sequence>MNKPPEMISGNMKVAMCVYSELFVRFAWMVHPRNNCSRRKQNYRSANSFERKRPGKGTLGQAFGVLVHSSRALAEPEAITPGVIRMIGETTEAVGAGVGGGSSGNKMPTLEEYGTNLTKLAKEGKLDPVVGRQPQIERVIPHIHKSLINKSSKE</sequence>
<evidence type="ECO:0000256" key="8">
    <source>
        <dbReference type="ARBA" id="ARBA00023136"/>
    </source>
</evidence>
<accession>A0A1D6G4J7</accession>
<dbReference type="GO" id="GO:0006850">
    <property type="term" value="P:pyruvate import into mitochondria"/>
    <property type="evidence" value="ECO:0007669"/>
    <property type="project" value="InterPro"/>
</dbReference>
<evidence type="ECO:0000256" key="5">
    <source>
        <dbReference type="ARBA" id="ARBA00022792"/>
    </source>
</evidence>
<dbReference type="Pfam" id="PF03650">
    <property type="entry name" value="MPC"/>
    <property type="match status" value="1"/>
</dbReference>
<proteinExistence type="inferred from homology"/>
<gene>
    <name evidence="10" type="ORF">ZEAMMB73_Zm00001d011856</name>
</gene>
<keyword evidence="8" id="KW-0472">Membrane</keyword>
<evidence type="ECO:0000256" key="2">
    <source>
        <dbReference type="ARBA" id="ARBA00006416"/>
    </source>
</evidence>
<dbReference type="AlphaFoldDB" id="A0A1D6G4J7"/>
<keyword evidence="3 9" id="KW-0813">Transport</keyword>
<protein>
    <recommendedName>
        <fullName evidence="9">Mitochondrial pyruvate carrier</fullName>
    </recommendedName>
</protein>
<evidence type="ECO:0000256" key="1">
    <source>
        <dbReference type="ARBA" id="ARBA00004448"/>
    </source>
</evidence>
<comment type="similarity">
    <text evidence="2 9">Belongs to the mitochondrial pyruvate carrier (MPC) (TC 2.A.105) family.</text>
</comment>
<dbReference type="STRING" id="4577.A0A1D6G4J7"/>
<evidence type="ECO:0000256" key="7">
    <source>
        <dbReference type="ARBA" id="ARBA00023128"/>
    </source>
</evidence>
<dbReference type="ExpressionAtlas" id="A0A1D6G4J7">
    <property type="expression patterns" value="baseline and differential"/>
</dbReference>
<comment type="subcellular location">
    <subcellularLocation>
        <location evidence="1 9">Mitochondrion inner membrane</location>
        <topology evidence="1 9">Multi-pass membrane protein</topology>
    </subcellularLocation>
</comment>
<dbReference type="InParanoid" id="A0A1D6G4J7"/>
<keyword evidence="7 9" id="KW-0496">Mitochondrion</keyword>
<evidence type="ECO:0000256" key="9">
    <source>
        <dbReference type="RuleBase" id="RU363100"/>
    </source>
</evidence>
<evidence type="ECO:0000256" key="3">
    <source>
        <dbReference type="ARBA" id="ARBA00022448"/>
    </source>
</evidence>
<comment type="function">
    <text evidence="9">Mediates the uptake of pyruvate into mitochondria.</text>
</comment>
<reference evidence="10" key="1">
    <citation type="submission" date="2015-12" db="EMBL/GenBank/DDBJ databases">
        <title>Update maize B73 reference genome by single molecule sequencing technologies.</title>
        <authorList>
            <consortium name="Maize Genome Sequencing Project"/>
            <person name="Ware D."/>
        </authorList>
    </citation>
    <scope>NUCLEOTIDE SEQUENCE</scope>
    <source>
        <tissue evidence="10">Seedling</tissue>
    </source>
</reference>